<evidence type="ECO:0000256" key="1">
    <source>
        <dbReference type="ARBA" id="ARBA00005417"/>
    </source>
</evidence>
<dbReference type="Pfam" id="PF00005">
    <property type="entry name" value="ABC_tran"/>
    <property type="match status" value="1"/>
</dbReference>
<comment type="similarity">
    <text evidence="1">Belongs to the ABC transporter superfamily.</text>
</comment>
<dbReference type="Gene3D" id="3.40.50.300">
    <property type="entry name" value="P-loop containing nucleotide triphosphate hydrolases"/>
    <property type="match status" value="1"/>
</dbReference>
<dbReference type="EMBL" id="SKFH01000010">
    <property type="protein sequence ID" value="TCZ72826.1"/>
    <property type="molecule type" value="Genomic_DNA"/>
</dbReference>
<keyword evidence="5" id="KW-0732">Signal</keyword>
<evidence type="ECO:0000256" key="2">
    <source>
        <dbReference type="ARBA" id="ARBA00022448"/>
    </source>
</evidence>
<gene>
    <name evidence="7" type="ORF">E0486_08590</name>
</gene>
<reference evidence="7 8" key="1">
    <citation type="submission" date="2019-03" db="EMBL/GenBank/DDBJ databases">
        <authorList>
            <person name="Kim M.K.M."/>
        </authorList>
    </citation>
    <scope>NUCLEOTIDE SEQUENCE [LARGE SCALE GENOMIC DNA]</scope>
    <source>
        <strain evidence="7 8">17J68-15</strain>
    </source>
</reference>
<dbReference type="PROSITE" id="PS50893">
    <property type="entry name" value="ABC_TRANSPORTER_2"/>
    <property type="match status" value="1"/>
</dbReference>
<dbReference type="GO" id="GO:0016887">
    <property type="term" value="F:ATP hydrolysis activity"/>
    <property type="evidence" value="ECO:0007669"/>
    <property type="project" value="InterPro"/>
</dbReference>
<keyword evidence="4 7" id="KW-0067">ATP-binding</keyword>
<dbReference type="SMART" id="SM00382">
    <property type="entry name" value="AAA"/>
    <property type="match status" value="1"/>
</dbReference>
<comment type="caution">
    <text evidence="7">The sequence shown here is derived from an EMBL/GenBank/DDBJ whole genome shotgun (WGS) entry which is preliminary data.</text>
</comment>
<dbReference type="AlphaFoldDB" id="A0A4R4E0F4"/>
<sequence>MHHRRVRFRDIFLCLASTTASMSYAIETKALSFAFGKHTVVNALSLHVPEQSIYGFLGPNGAGKSTSIRLLTGMLLSQQDNIFIHGRSLRQQGPEIFRSIGTLIEQPSLWGHLTARENLRVIATLRGLPASRMDAVLETVGLGAVQHRRVSQYSLGMKQRLGIALALLPDPKLLLLDEPANGLDPSGIIEIRDLLKRLHREEGKTVFVSSHLLAEVEKTCTHIGIIHKGVLRYENTLEQLRRDAEEGGQAIFSIPGAAGLLENLEPGWGGRHLGGDDVLFPITDPGGVARLNEGLVGRGVPVCGIRMQGGLEDWFMRITQNDKTIV</sequence>
<dbReference type="GO" id="GO:0005524">
    <property type="term" value="F:ATP binding"/>
    <property type="evidence" value="ECO:0007669"/>
    <property type="project" value="UniProtKB-KW"/>
</dbReference>
<evidence type="ECO:0000313" key="7">
    <source>
        <dbReference type="EMBL" id="TCZ72826.1"/>
    </source>
</evidence>
<keyword evidence="8" id="KW-1185">Reference proteome</keyword>
<dbReference type="SUPFAM" id="SSF52540">
    <property type="entry name" value="P-loop containing nucleoside triphosphate hydrolases"/>
    <property type="match status" value="1"/>
</dbReference>
<feature type="signal peptide" evidence="5">
    <location>
        <begin position="1"/>
        <end position="25"/>
    </location>
</feature>
<keyword evidence="2" id="KW-0813">Transport</keyword>
<dbReference type="Proteomes" id="UP000295164">
    <property type="component" value="Unassembled WGS sequence"/>
</dbReference>
<proteinExistence type="inferred from homology"/>
<dbReference type="InterPro" id="IPR027417">
    <property type="entry name" value="P-loop_NTPase"/>
</dbReference>
<accession>A0A4R4E0F4</accession>
<dbReference type="PANTHER" id="PTHR43335:SF4">
    <property type="entry name" value="ABC TRANSPORTER, ATP-BINDING PROTEIN"/>
    <property type="match status" value="1"/>
</dbReference>
<evidence type="ECO:0000259" key="6">
    <source>
        <dbReference type="PROSITE" id="PS50893"/>
    </source>
</evidence>
<evidence type="ECO:0000256" key="4">
    <source>
        <dbReference type="ARBA" id="ARBA00022840"/>
    </source>
</evidence>
<dbReference type="InterPro" id="IPR003439">
    <property type="entry name" value="ABC_transporter-like_ATP-bd"/>
</dbReference>
<feature type="chain" id="PRO_5020710257" evidence="5">
    <location>
        <begin position="26"/>
        <end position="326"/>
    </location>
</feature>
<organism evidence="7 8">
    <name type="scientific">Flaviaesturariibacter aridisoli</name>
    <dbReference type="NCBI Taxonomy" id="2545761"/>
    <lineage>
        <taxon>Bacteria</taxon>
        <taxon>Pseudomonadati</taxon>
        <taxon>Bacteroidota</taxon>
        <taxon>Chitinophagia</taxon>
        <taxon>Chitinophagales</taxon>
        <taxon>Chitinophagaceae</taxon>
        <taxon>Flaviaestuariibacter</taxon>
    </lineage>
</organism>
<keyword evidence="3" id="KW-0547">Nucleotide-binding</keyword>
<protein>
    <submittedName>
        <fullName evidence="7">ATP-binding cassette domain-containing protein</fullName>
    </submittedName>
</protein>
<feature type="domain" description="ABC transporter" evidence="6">
    <location>
        <begin position="26"/>
        <end position="253"/>
    </location>
</feature>
<dbReference type="InterPro" id="IPR017871">
    <property type="entry name" value="ABC_transporter-like_CS"/>
</dbReference>
<evidence type="ECO:0000256" key="3">
    <source>
        <dbReference type="ARBA" id="ARBA00022741"/>
    </source>
</evidence>
<evidence type="ECO:0000313" key="8">
    <source>
        <dbReference type="Proteomes" id="UP000295164"/>
    </source>
</evidence>
<dbReference type="OrthoDB" id="9801987at2"/>
<dbReference type="InterPro" id="IPR003593">
    <property type="entry name" value="AAA+_ATPase"/>
</dbReference>
<dbReference type="PROSITE" id="PS00211">
    <property type="entry name" value="ABC_TRANSPORTER_1"/>
    <property type="match status" value="1"/>
</dbReference>
<evidence type="ECO:0000256" key="5">
    <source>
        <dbReference type="SAM" id="SignalP"/>
    </source>
</evidence>
<name>A0A4R4E0F4_9BACT</name>
<dbReference type="PANTHER" id="PTHR43335">
    <property type="entry name" value="ABC TRANSPORTER, ATP-BINDING PROTEIN"/>
    <property type="match status" value="1"/>
</dbReference>